<dbReference type="Proteomes" id="UP000006903">
    <property type="component" value="Chromosome"/>
</dbReference>
<evidence type="ECO:0000313" key="2">
    <source>
        <dbReference type="Proteomes" id="UP000006903"/>
    </source>
</evidence>
<dbReference type="STRING" id="490899.DKAM_0702"/>
<dbReference type="AlphaFoldDB" id="B8D4J7"/>
<reference evidence="1 2" key="1">
    <citation type="journal article" date="2009" name="J. Bacteriol.">
        <title>Complete genome sequence of the anaerobic, protein-degrading hyperthermophilic crenarchaeon Desulfurococcus kamchatkensis.</title>
        <authorList>
            <person name="Ravin N.V."/>
            <person name="Mardanov A.V."/>
            <person name="Beletsky A.V."/>
            <person name="Kublanov I.V."/>
            <person name="Kolganova T.V."/>
            <person name="Lebedinsky A.V."/>
            <person name="Chernyh N.A."/>
            <person name="Bonch-Osmolovskaya E.A."/>
            <person name="Skryabin K.G."/>
        </authorList>
    </citation>
    <scope>NUCLEOTIDE SEQUENCE [LARGE SCALE GENOMIC DNA]</scope>
    <source>
        <strain evidence="2">DSM 18924 / JCM 16383 / VKM B-2413 / 1221n</strain>
    </source>
</reference>
<name>B8D4J7_DESA1</name>
<proteinExistence type="predicted"/>
<sequence>MRKAPAGIESSPLRMRSLVMLFLLSYRFTIEECNRMHKPIP</sequence>
<protein>
    <submittedName>
        <fullName evidence="1">Uncharacterized protein</fullName>
    </submittedName>
</protein>
<dbReference type="KEGG" id="dka:DKAM_0702"/>
<dbReference type="EMBL" id="CP001140">
    <property type="protein sequence ID" value="ACL11028.1"/>
    <property type="molecule type" value="Genomic_DNA"/>
</dbReference>
<evidence type="ECO:0000313" key="1">
    <source>
        <dbReference type="EMBL" id="ACL11028.1"/>
    </source>
</evidence>
<organism evidence="1 2">
    <name type="scientific">Desulfurococcus amylolyticus (strain DSM 18924 / JCM 16383 / VKM B-2413 / 1221n)</name>
    <name type="common">Desulfurococcus kamchatkensis</name>
    <dbReference type="NCBI Taxonomy" id="490899"/>
    <lineage>
        <taxon>Archaea</taxon>
        <taxon>Thermoproteota</taxon>
        <taxon>Thermoprotei</taxon>
        <taxon>Desulfurococcales</taxon>
        <taxon>Desulfurococcaceae</taxon>
        <taxon>Desulfurococcus</taxon>
    </lineage>
</organism>
<accession>B8D4J7</accession>
<gene>
    <name evidence="1" type="ordered locus">DKAM_0702</name>
</gene>
<dbReference type="HOGENOM" id="CLU_3263632_0_0_2"/>